<dbReference type="Pfam" id="PF16486">
    <property type="entry name" value="ArgoN"/>
    <property type="match status" value="1"/>
</dbReference>
<evidence type="ECO:0000259" key="4">
    <source>
        <dbReference type="Pfam" id="PF16486"/>
    </source>
</evidence>
<comment type="similarity">
    <text evidence="1">Belongs to the short-chain dehydrogenases/reductases (SDR) family.</text>
</comment>
<evidence type="ECO:0000256" key="1">
    <source>
        <dbReference type="ARBA" id="ARBA00006484"/>
    </source>
</evidence>
<keyword evidence="6" id="KW-1185">Reference proteome</keyword>
<name>A0ABD3EKU1_9LAMI</name>
<sequence>MKTNIAKMRKSLKVLLPAIATKFLLRATHLCVCSFLEQGFRFLDYLTQIINNAGIMFCPNQLSEDGVEIQFATNHLGHFFLTNLLLDKMKETASSTGIEGRIVNLSSLAHKYAYDGEKSMFTVGALPRNKMEFTVVLDDITSTRNTGNSSPGNGSTNDGDTKRMRRPYHSKTFKVELSFAVKIPMQAIANALRGQESENSMEAYVSWFMYIIF</sequence>
<feature type="region of interest" description="Disordered" evidence="3">
    <location>
        <begin position="142"/>
        <end position="164"/>
    </location>
</feature>
<dbReference type="InterPro" id="IPR032474">
    <property type="entry name" value="Argonaute_N"/>
</dbReference>
<feature type="compositionally biased region" description="Polar residues" evidence="3">
    <location>
        <begin position="142"/>
        <end position="158"/>
    </location>
</feature>
<evidence type="ECO:0000256" key="3">
    <source>
        <dbReference type="SAM" id="MobiDB-lite"/>
    </source>
</evidence>
<dbReference type="EMBL" id="JAVIJP010000005">
    <property type="protein sequence ID" value="KAL3653876.1"/>
    <property type="molecule type" value="Genomic_DNA"/>
</dbReference>
<dbReference type="GO" id="GO:0016491">
    <property type="term" value="F:oxidoreductase activity"/>
    <property type="evidence" value="ECO:0007669"/>
    <property type="project" value="UniProtKB-KW"/>
</dbReference>
<dbReference type="Proteomes" id="UP001632038">
    <property type="component" value="Unassembled WGS sequence"/>
</dbReference>
<dbReference type="Gene3D" id="3.40.50.720">
    <property type="entry name" value="NAD(P)-binding Rossmann-like Domain"/>
    <property type="match status" value="1"/>
</dbReference>
<proteinExistence type="inferred from homology"/>
<accession>A0ABD3EKU1</accession>
<evidence type="ECO:0000256" key="2">
    <source>
        <dbReference type="ARBA" id="ARBA00023002"/>
    </source>
</evidence>
<gene>
    <name evidence="5" type="ORF">CASFOL_003557</name>
</gene>
<comment type="caution">
    <text evidence="5">The sequence shown here is derived from an EMBL/GenBank/DDBJ whole genome shotgun (WGS) entry which is preliminary data.</text>
</comment>
<organism evidence="5 6">
    <name type="scientific">Castilleja foliolosa</name>
    <dbReference type="NCBI Taxonomy" id="1961234"/>
    <lineage>
        <taxon>Eukaryota</taxon>
        <taxon>Viridiplantae</taxon>
        <taxon>Streptophyta</taxon>
        <taxon>Embryophyta</taxon>
        <taxon>Tracheophyta</taxon>
        <taxon>Spermatophyta</taxon>
        <taxon>Magnoliopsida</taxon>
        <taxon>eudicotyledons</taxon>
        <taxon>Gunneridae</taxon>
        <taxon>Pentapetalae</taxon>
        <taxon>asterids</taxon>
        <taxon>lamiids</taxon>
        <taxon>Lamiales</taxon>
        <taxon>Orobanchaceae</taxon>
        <taxon>Pedicularideae</taxon>
        <taxon>Castillejinae</taxon>
        <taxon>Castilleja</taxon>
    </lineage>
</organism>
<dbReference type="PANTHER" id="PTHR24320:SF229">
    <property type="entry name" value="GLUCOSE_RIBITOL DEHYDROGENASE-RELATED"/>
    <property type="match status" value="1"/>
</dbReference>
<dbReference type="InterPro" id="IPR036291">
    <property type="entry name" value="NAD(P)-bd_dom_sf"/>
</dbReference>
<protein>
    <recommendedName>
        <fullName evidence="4">Protein argonaute N-terminal domain-containing protein</fullName>
    </recommendedName>
</protein>
<dbReference type="PANTHER" id="PTHR24320">
    <property type="entry name" value="RETINOL DEHYDROGENASE"/>
    <property type="match status" value="1"/>
</dbReference>
<evidence type="ECO:0000313" key="5">
    <source>
        <dbReference type="EMBL" id="KAL3653876.1"/>
    </source>
</evidence>
<dbReference type="AlphaFoldDB" id="A0ABD3EKU1"/>
<reference evidence="6" key="1">
    <citation type="journal article" date="2024" name="IScience">
        <title>Strigolactones Initiate the Formation of Haustorium-like Structures in Castilleja.</title>
        <authorList>
            <person name="Buerger M."/>
            <person name="Peterson D."/>
            <person name="Chory J."/>
        </authorList>
    </citation>
    <scope>NUCLEOTIDE SEQUENCE [LARGE SCALE GENOMIC DNA]</scope>
</reference>
<dbReference type="SUPFAM" id="SSF51735">
    <property type="entry name" value="NAD(P)-binding Rossmann-fold domains"/>
    <property type="match status" value="1"/>
</dbReference>
<feature type="domain" description="Protein argonaute N-terminal" evidence="4">
    <location>
        <begin position="108"/>
        <end position="203"/>
    </location>
</feature>
<keyword evidence="2" id="KW-0560">Oxidoreductase</keyword>
<evidence type="ECO:0000313" key="6">
    <source>
        <dbReference type="Proteomes" id="UP001632038"/>
    </source>
</evidence>